<reference evidence="1 2" key="1">
    <citation type="submission" date="2016-06" db="EMBL/GenBank/DDBJ databases">
        <title>Acetobacter pasteurianus NBRC 3188 whole genome sequencing project.</title>
        <authorList>
            <person name="Matsutani M."/>
            <person name="Shiwa Y."/>
            <person name="Okamoto-Kainuma A."/>
            <person name="Ishikawa M."/>
            <person name="Koizumi Y."/>
            <person name="Yoshikawa H."/>
            <person name="Yakushi T."/>
            <person name="Matsushita K."/>
        </authorList>
    </citation>
    <scope>NUCLEOTIDE SEQUENCE [LARGE SCALE GENOMIC DNA]</scope>
    <source>
        <strain evidence="1 2">NBRC 3188</strain>
    </source>
</reference>
<proteinExistence type="predicted"/>
<accession>A0A401WXC8</accession>
<comment type="caution">
    <text evidence="1">The sequence shown here is derived from an EMBL/GenBank/DDBJ whole genome shotgun (WGS) entry which is preliminary data.</text>
</comment>
<gene>
    <name evidence="1" type="ORF">NBRC3188_2706</name>
</gene>
<evidence type="ECO:0000313" key="1">
    <source>
        <dbReference type="EMBL" id="GCD54009.1"/>
    </source>
</evidence>
<dbReference type="AlphaFoldDB" id="A0A401WXC8"/>
<dbReference type="Proteomes" id="UP000287300">
    <property type="component" value="Unassembled WGS sequence"/>
</dbReference>
<name>A0A401WXC8_ACEPA</name>
<dbReference type="EMBL" id="BDES01000073">
    <property type="protein sequence ID" value="GCD54009.1"/>
    <property type="molecule type" value="Genomic_DNA"/>
</dbReference>
<organism evidence="1 2">
    <name type="scientific">Acetobacter pasteurianus NBRC 3188</name>
    <dbReference type="NCBI Taxonomy" id="1226663"/>
    <lineage>
        <taxon>Bacteria</taxon>
        <taxon>Pseudomonadati</taxon>
        <taxon>Pseudomonadota</taxon>
        <taxon>Alphaproteobacteria</taxon>
        <taxon>Acetobacterales</taxon>
        <taxon>Acetobacteraceae</taxon>
        <taxon>Acetobacter</taxon>
    </lineage>
</organism>
<protein>
    <submittedName>
        <fullName evidence="1">Uncharacterized protein</fullName>
    </submittedName>
</protein>
<sequence>MSDDLREQVLEDGVAGGASPLDCGAVLSWD</sequence>
<evidence type="ECO:0000313" key="2">
    <source>
        <dbReference type="Proteomes" id="UP000287300"/>
    </source>
</evidence>